<keyword evidence="4" id="KW-1003">Cell membrane</keyword>
<dbReference type="Proteomes" id="UP000031671">
    <property type="component" value="Unassembled WGS sequence"/>
</dbReference>
<evidence type="ECO:0000313" key="14">
    <source>
        <dbReference type="Proteomes" id="UP000031671"/>
    </source>
</evidence>
<comment type="catalytic activity">
    <reaction evidence="11">
        <text>fumarate(in) + succinate(out) = fumarate(out) + succinate(in)</text>
        <dbReference type="Rhea" id="RHEA:29323"/>
        <dbReference type="ChEBI" id="CHEBI:29806"/>
        <dbReference type="ChEBI" id="CHEBI:30031"/>
    </reaction>
    <physiologicalReaction direction="right-to-left" evidence="11">
        <dbReference type="Rhea" id="RHEA:29325"/>
    </physiologicalReaction>
</comment>
<evidence type="ECO:0000256" key="8">
    <source>
        <dbReference type="ARBA" id="ARBA00023136"/>
    </source>
</evidence>
<evidence type="ECO:0000256" key="5">
    <source>
        <dbReference type="ARBA" id="ARBA00022519"/>
    </source>
</evidence>
<dbReference type="InterPro" id="IPR004668">
    <property type="entry name" value="Anaer_Dcu_memb_transpt"/>
</dbReference>
<organism evidence="13 14">
    <name type="scientific">Vibrio ishigakensis</name>
    <dbReference type="NCBI Taxonomy" id="1481914"/>
    <lineage>
        <taxon>Bacteria</taxon>
        <taxon>Pseudomonadati</taxon>
        <taxon>Pseudomonadota</taxon>
        <taxon>Gammaproteobacteria</taxon>
        <taxon>Vibrionales</taxon>
        <taxon>Vibrionaceae</taxon>
        <taxon>Vibrio</taxon>
    </lineage>
</organism>
<protein>
    <submittedName>
        <fullName evidence="13">C4-dicarboxylate like transporter</fullName>
    </submittedName>
</protein>
<dbReference type="GO" id="GO:0015556">
    <property type="term" value="F:C4-dicarboxylate transmembrane transporter activity"/>
    <property type="evidence" value="ECO:0007669"/>
    <property type="project" value="InterPro"/>
</dbReference>
<evidence type="ECO:0000256" key="9">
    <source>
        <dbReference type="ARBA" id="ARBA00034237"/>
    </source>
</evidence>
<proteinExistence type="inferred from homology"/>
<evidence type="ECO:0000256" key="4">
    <source>
        <dbReference type="ARBA" id="ARBA00022475"/>
    </source>
</evidence>
<evidence type="ECO:0000256" key="12">
    <source>
        <dbReference type="SAM" id="Phobius"/>
    </source>
</evidence>
<dbReference type="Pfam" id="PF03605">
    <property type="entry name" value="DcuA_DcuB"/>
    <property type="match status" value="1"/>
</dbReference>
<comment type="catalytic activity">
    <reaction evidence="10">
        <text>(S)-malate(in) + succinate(out) = (S)-malate(out) + succinate(in)</text>
        <dbReference type="Rhea" id="RHEA:29327"/>
        <dbReference type="ChEBI" id="CHEBI:15589"/>
        <dbReference type="ChEBI" id="CHEBI:30031"/>
    </reaction>
    <physiologicalReaction direction="right-to-left" evidence="10">
        <dbReference type="Rhea" id="RHEA:29329"/>
    </physiologicalReaction>
</comment>
<evidence type="ECO:0000256" key="3">
    <source>
        <dbReference type="ARBA" id="ARBA00022448"/>
    </source>
</evidence>
<reference evidence="13 14" key="2">
    <citation type="submission" date="2015-01" db="EMBL/GenBank/DDBJ databases">
        <authorList>
            <consortium name="NBRP consortium"/>
            <person name="Sawabe T."/>
            <person name="Meirelles P."/>
            <person name="Feng G."/>
            <person name="Sayaka M."/>
            <person name="Hattori M."/>
            <person name="Ohkuma M."/>
        </authorList>
    </citation>
    <scope>NUCLEOTIDE SEQUENCE [LARGE SCALE GENOMIC DNA]</scope>
    <source>
        <strain evidence="14">JCM 19231</strain>
    </source>
</reference>
<gene>
    <name evidence="13" type="ORF">JCM19231_4826</name>
</gene>
<keyword evidence="5" id="KW-0997">Cell inner membrane</keyword>
<keyword evidence="7 12" id="KW-1133">Transmembrane helix</keyword>
<comment type="catalytic activity">
    <reaction evidence="9">
        <text>L-aspartate(in) + succinate(out) = L-aspartate(out) + succinate(in)</text>
        <dbReference type="Rhea" id="RHEA:29343"/>
        <dbReference type="ChEBI" id="CHEBI:29991"/>
        <dbReference type="ChEBI" id="CHEBI:30031"/>
    </reaction>
    <physiologicalReaction direction="right-to-left" evidence="9">
        <dbReference type="Rhea" id="RHEA:29345"/>
    </physiologicalReaction>
</comment>
<name>A0A0B8P2N6_9VIBR</name>
<evidence type="ECO:0000256" key="10">
    <source>
        <dbReference type="ARBA" id="ARBA00034284"/>
    </source>
</evidence>
<evidence type="ECO:0000256" key="2">
    <source>
        <dbReference type="ARBA" id="ARBA00006413"/>
    </source>
</evidence>
<feature type="transmembrane region" description="Helical" evidence="12">
    <location>
        <begin position="12"/>
        <end position="34"/>
    </location>
</feature>
<keyword evidence="6 12" id="KW-0812">Transmembrane</keyword>
<evidence type="ECO:0000256" key="1">
    <source>
        <dbReference type="ARBA" id="ARBA00004429"/>
    </source>
</evidence>
<reference evidence="13 14" key="1">
    <citation type="submission" date="2015-01" db="EMBL/GenBank/DDBJ databases">
        <title>Vibrio sp. C1 JCM 19231 whole genome shotgun sequence.</title>
        <authorList>
            <person name="Sawabe T."/>
            <person name="Meirelles P."/>
            <person name="Feng G."/>
            <person name="Sayaka M."/>
            <person name="Hattori M."/>
            <person name="Ohkuma M."/>
        </authorList>
    </citation>
    <scope>NUCLEOTIDE SEQUENCE [LARGE SCALE GENOMIC DNA]</scope>
    <source>
        <strain evidence="14">JCM 19231</strain>
    </source>
</reference>
<keyword evidence="14" id="KW-1185">Reference proteome</keyword>
<keyword evidence="8 12" id="KW-0472">Membrane</keyword>
<comment type="caution">
    <text evidence="13">The sequence shown here is derived from an EMBL/GenBank/DDBJ whole genome shotgun (WGS) entry which is preliminary data.</text>
</comment>
<feature type="transmembrane region" description="Helical" evidence="12">
    <location>
        <begin position="84"/>
        <end position="101"/>
    </location>
</feature>
<evidence type="ECO:0000256" key="6">
    <source>
        <dbReference type="ARBA" id="ARBA00022692"/>
    </source>
</evidence>
<dbReference type="PANTHER" id="PTHR36106">
    <property type="entry name" value="ANAEROBIC C4-DICARBOXYLATE TRANSPORTER DCUB"/>
    <property type="match status" value="1"/>
</dbReference>
<evidence type="ECO:0000313" key="13">
    <source>
        <dbReference type="EMBL" id="GAM58842.1"/>
    </source>
</evidence>
<evidence type="ECO:0000256" key="7">
    <source>
        <dbReference type="ARBA" id="ARBA00022989"/>
    </source>
</evidence>
<comment type="subcellular location">
    <subcellularLocation>
        <location evidence="1">Cell inner membrane</location>
        <topology evidence="1">Multi-pass membrane protein</topology>
    </subcellularLocation>
</comment>
<sequence length="110" mass="11918">MATAATNQLDITLGQVLMVTIPATLTGVLVAATWSLKRGKELNEDPEFLERMKDPQFKEQLIDRSEVSTGTTGMEADKKAKRGLTVFLLGILTVICVAMFGKDLACCQLG</sequence>
<keyword evidence="3" id="KW-0813">Transport</keyword>
<dbReference type="AlphaFoldDB" id="A0A0B8P2N6"/>
<comment type="similarity">
    <text evidence="2">Belongs to the DcuA/DcuB transporter (TC 2.A.13.1) family.</text>
</comment>
<dbReference type="PANTHER" id="PTHR36106:SF3">
    <property type="entry name" value="ANAEROBIC C4-DICARBOXYLATE TRANSPORTER DCUB"/>
    <property type="match status" value="1"/>
</dbReference>
<dbReference type="EMBL" id="BBRZ01000107">
    <property type="protein sequence ID" value="GAM58842.1"/>
    <property type="molecule type" value="Genomic_DNA"/>
</dbReference>
<dbReference type="GO" id="GO:0005886">
    <property type="term" value="C:plasma membrane"/>
    <property type="evidence" value="ECO:0007669"/>
    <property type="project" value="UniProtKB-SubCell"/>
</dbReference>
<accession>A0A0B8P2N6</accession>
<evidence type="ECO:0000256" key="11">
    <source>
        <dbReference type="ARBA" id="ARBA00034287"/>
    </source>
</evidence>